<dbReference type="Proteomes" id="UP000266673">
    <property type="component" value="Unassembled WGS sequence"/>
</dbReference>
<comment type="caution">
    <text evidence="1">The sequence shown here is derived from an EMBL/GenBank/DDBJ whole genome shotgun (WGS) entry which is preliminary data.</text>
</comment>
<name>A0A397W1E0_9GLOM</name>
<organism evidence="1 2">
    <name type="scientific">Gigaspora rosea</name>
    <dbReference type="NCBI Taxonomy" id="44941"/>
    <lineage>
        <taxon>Eukaryota</taxon>
        <taxon>Fungi</taxon>
        <taxon>Fungi incertae sedis</taxon>
        <taxon>Mucoromycota</taxon>
        <taxon>Glomeromycotina</taxon>
        <taxon>Glomeromycetes</taxon>
        <taxon>Diversisporales</taxon>
        <taxon>Gigasporaceae</taxon>
        <taxon>Gigaspora</taxon>
    </lineage>
</organism>
<evidence type="ECO:0000313" key="1">
    <source>
        <dbReference type="EMBL" id="RIB27901.1"/>
    </source>
</evidence>
<sequence length="83" mass="9552">MAYSISHPPHPELCDCYSLPLSDDNSIVYICGHSYHDACYNKKYLDDDENDVEEGANEVSEEIEKALDTLSRLVAEIYEIEHW</sequence>
<dbReference type="AlphaFoldDB" id="A0A397W1E0"/>
<dbReference type="OrthoDB" id="2438411at2759"/>
<proteinExistence type="predicted"/>
<gene>
    <name evidence="1" type="ORF">C2G38_2159422</name>
</gene>
<dbReference type="EMBL" id="QKWP01000084">
    <property type="protein sequence ID" value="RIB27901.1"/>
    <property type="molecule type" value="Genomic_DNA"/>
</dbReference>
<reference evidence="1 2" key="1">
    <citation type="submission" date="2018-06" db="EMBL/GenBank/DDBJ databases">
        <title>Comparative genomics reveals the genomic features of Rhizophagus irregularis, R. cerebriforme, R. diaphanum and Gigaspora rosea, and their symbiotic lifestyle signature.</title>
        <authorList>
            <person name="Morin E."/>
            <person name="San Clemente H."/>
            <person name="Chen E.C.H."/>
            <person name="De La Providencia I."/>
            <person name="Hainaut M."/>
            <person name="Kuo A."/>
            <person name="Kohler A."/>
            <person name="Murat C."/>
            <person name="Tang N."/>
            <person name="Roy S."/>
            <person name="Loubradou J."/>
            <person name="Henrissat B."/>
            <person name="Grigoriev I.V."/>
            <person name="Corradi N."/>
            <person name="Roux C."/>
            <person name="Martin F.M."/>
        </authorList>
    </citation>
    <scope>NUCLEOTIDE SEQUENCE [LARGE SCALE GENOMIC DNA]</scope>
    <source>
        <strain evidence="1 2">DAOM 194757</strain>
    </source>
</reference>
<keyword evidence="2" id="KW-1185">Reference proteome</keyword>
<evidence type="ECO:0000313" key="2">
    <source>
        <dbReference type="Proteomes" id="UP000266673"/>
    </source>
</evidence>
<protein>
    <submittedName>
        <fullName evidence="1">Uncharacterized protein</fullName>
    </submittedName>
</protein>
<accession>A0A397W1E0</accession>